<accession>A0ABQ2EP63</accession>
<dbReference type="PANTHER" id="PTHR44591:SF23">
    <property type="entry name" value="CHEY SUBFAMILY"/>
    <property type="match status" value="1"/>
</dbReference>
<dbReference type="CDD" id="cd00156">
    <property type="entry name" value="REC"/>
    <property type="match status" value="1"/>
</dbReference>
<sequence length="126" mass="13996">MRTPPSPPTVLLVEDHIAVRTLQRFLLQRVGMTVVECDDLADGERLLREFTPDMVVLDVNLPSGHGLSLLPLIDRTSTRVLVMSGMNQAHLARLSLRGADAFMPKPFEPSAFLTQIQELLPWPAAQ</sequence>
<organism evidence="4 5">
    <name type="scientific">Deinococcus malanensis</name>
    <dbReference type="NCBI Taxonomy" id="1706855"/>
    <lineage>
        <taxon>Bacteria</taxon>
        <taxon>Thermotogati</taxon>
        <taxon>Deinococcota</taxon>
        <taxon>Deinococci</taxon>
        <taxon>Deinococcales</taxon>
        <taxon>Deinococcaceae</taxon>
        <taxon>Deinococcus</taxon>
    </lineage>
</organism>
<evidence type="ECO:0000256" key="2">
    <source>
        <dbReference type="PROSITE-ProRule" id="PRU00169"/>
    </source>
</evidence>
<dbReference type="InterPro" id="IPR001789">
    <property type="entry name" value="Sig_transdc_resp-reg_receiver"/>
</dbReference>
<gene>
    <name evidence="4" type="ORF">GCM10008955_10420</name>
</gene>
<evidence type="ECO:0000259" key="3">
    <source>
        <dbReference type="PROSITE" id="PS50110"/>
    </source>
</evidence>
<dbReference type="PANTHER" id="PTHR44591">
    <property type="entry name" value="STRESS RESPONSE REGULATOR PROTEIN 1"/>
    <property type="match status" value="1"/>
</dbReference>
<dbReference type="PROSITE" id="PS50110">
    <property type="entry name" value="RESPONSE_REGULATORY"/>
    <property type="match status" value="1"/>
</dbReference>
<evidence type="ECO:0000313" key="4">
    <source>
        <dbReference type="EMBL" id="GGK18925.1"/>
    </source>
</evidence>
<comment type="caution">
    <text evidence="4">The sequence shown here is derived from an EMBL/GenBank/DDBJ whole genome shotgun (WGS) entry which is preliminary data.</text>
</comment>
<dbReference type="RefSeq" id="WP_189005184.1">
    <property type="nucleotide sequence ID" value="NZ_BMPP01000003.1"/>
</dbReference>
<reference evidence="5" key="1">
    <citation type="journal article" date="2019" name="Int. J. Syst. Evol. Microbiol.">
        <title>The Global Catalogue of Microorganisms (GCM) 10K type strain sequencing project: providing services to taxonomists for standard genome sequencing and annotation.</title>
        <authorList>
            <consortium name="The Broad Institute Genomics Platform"/>
            <consortium name="The Broad Institute Genome Sequencing Center for Infectious Disease"/>
            <person name="Wu L."/>
            <person name="Ma J."/>
        </authorList>
    </citation>
    <scope>NUCLEOTIDE SEQUENCE [LARGE SCALE GENOMIC DNA]</scope>
    <source>
        <strain evidence="5">JCM 30331</strain>
    </source>
</reference>
<feature type="domain" description="Response regulatory" evidence="3">
    <location>
        <begin position="9"/>
        <end position="120"/>
    </location>
</feature>
<dbReference type="SMART" id="SM00448">
    <property type="entry name" value="REC"/>
    <property type="match status" value="1"/>
</dbReference>
<dbReference type="Proteomes" id="UP000647587">
    <property type="component" value="Unassembled WGS sequence"/>
</dbReference>
<dbReference type="InterPro" id="IPR011006">
    <property type="entry name" value="CheY-like_superfamily"/>
</dbReference>
<keyword evidence="1 2" id="KW-0597">Phosphoprotein</keyword>
<name>A0ABQ2EP63_9DEIO</name>
<feature type="modified residue" description="4-aspartylphosphate" evidence="2">
    <location>
        <position position="58"/>
    </location>
</feature>
<dbReference type="InterPro" id="IPR050595">
    <property type="entry name" value="Bact_response_regulator"/>
</dbReference>
<dbReference type="SUPFAM" id="SSF52172">
    <property type="entry name" value="CheY-like"/>
    <property type="match status" value="1"/>
</dbReference>
<dbReference type="Gene3D" id="3.40.50.2300">
    <property type="match status" value="1"/>
</dbReference>
<dbReference type="Pfam" id="PF00072">
    <property type="entry name" value="Response_reg"/>
    <property type="match status" value="1"/>
</dbReference>
<evidence type="ECO:0000256" key="1">
    <source>
        <dbReference type="ARBA" id="ARBA00022553"/>
    </source>
</evidence>
<proteinExistence type="predicted"/>
<protein>
    <submittedName>
        <fullName evidence="4">Response regulator</fullName>
    </submittedName>
</protein>
<dbReference type="EMBL" id="BMPP01000003">
    <property type="protein sequence ID" value="GGK18925.1"/>
    <property type="molecule type" value="Genomic_DNA"/>
</dbReference>
<evidence type="ECO:0000313" key="5">
    <source>
        <dbReference type="Proteomes" id="UP000647587"/>
    </source>
</evidence>
<keyword evidence="5" id="KW-1185">Reference proteome</keyword>